<dbReference type="AlphaFoldDB" id="A0A743PKJ2"/>
<protein>
    <recommendedName>
        <fullName evidence="2">Viral protein</fullName>
    </recommendedName>
</protein>
<name>A0A743PKJ2_SALER</name>
<dbReference type="EMBL" id="DAAUQX010000097">
    <property type="protein sequence ID" value="HAF2131092.1"/>
    <property type="molecule type" value="Genomic_DNA"/>
</dbReference>
<organism evidence="1">
    <name type="scientific">Salmonella enterica</name>
    <name type="common">Salmonella choleraesuis</name>
    <dbReference type="NCBI Taxonomy" id="28901"/>
    <lineage>
        <taxon>Bacteria</taxon>
        <taxon>Pseudomonadati</taxon>
        <taxon>Pseudomonadota</taxon>
        <taxon>Gammaproteobacteria</taxon>
        <taxon>Enterobacterales</taxon>
        <taxon>Enterobacteriaceae</taxon>
        <taxon>Salmonella</taxon>
    </lineage>
</organism>
<evidence type="ECO:0008006" key="2">
    <source>
        <dbReference type="Google" id="ProtNLM"/>
    </source>
</evidence>
<reference evidence="1" key="2">
    <citation type="submission" date="2020-02" db="EMBL/GenBank/DDBJ databases">
        <authorList>
            <consortium name="NCBI Pathogen Detection Project"/>
        </authorList>
    </citation>
    <scope>NUCLEOTIDE SEQUENCE</scope>
    <source>
        <strain evidence="1">MA.CK_00/00001968</strain>
    </source>
</reference>
<sequence length="128" mass="13723">MPNIIQASSLRNRIYQGPQGNASVVEGSITLKALADGDSVELTEFPIGMRLYGLRIHHEALGANVKGTFKVGDHTLVSDVDLNTTTPDVVNFIPYTTEAQNERLTVTFSGGAATGKLVVITEYTPVGY</sequence>
<gene>
    <name evidence="1" type="ORF">G9F27_005440</name>
</gene>
<evidence type="ECO:0000313" key="1">
    <source>
        <dbReference type="EMBL" id="HAF2131092.1"/>
    </source>
</evidence>
<accession>A0A743PKJ2</accession>
<proteinExistence type="predicted"/>
<comment type="caution">
    <text evidence="1">The sequence shown here is derived from an EMBL/GenBank/DDBJ whole genome shotgun (WGS) entry which is preliminary data.</text>
</comment>
<reference evidence="1" key="1">
    <citation type="journal article" date="2018" name="Genome Biol.">
        <title>SKESA: strategic k-mer extension for scrupulous assemblies.</title>
        <authorList>
            <person name="Souvorov A."/>
            <person name="Agarwala R."/>
            <person name="Lipman D.J."/>
        </authorList>
    </citation>
    <scope>NUCLEOTIDE SEQUENCE</scope>
    <source>
        <strain evidence="1">MA.CK_00/00001968</strain>
    </source>
</reference>